<proteinExistence type="predicted"/>
<gene>
    <name evidence="1" type="ORF">HBE96_21070</name>
</gene>
<dbReference type="AlphaFoldDB" id="A0A7Y0EKD2"/>
<evidence type="ECO:0000313" key="1">
    <source>
        <dbReference type="EMBL" id="NMM65079.1"/>
    </source>
</evidence>
<dbReference type="RefSeq" id="WP_169299671.1">
    <property type="nucleotide sequence ID" value="NZ_JABBNI010000063.1"/>
</dbReference>
<keyword evidence="2" id="KW-1185">Reference proteome</keyword>
<evidence type="ECO:0000313" key="2">
    <source>
        <dbReference type="Proteomes" id="UP000537131"/>
    </source>
</evidence>
<dbReference type="Proteomes" id="UP000537131">
    <property type="component" value="Unassembled WGS sequence"/>
</dbReference>
<dbReference type="InterPro" id="IPR010235">
    <property type="entry name" value="HepT"/>
</dbReference>
<sequence>MLKDRLNERFIDYQNAYKRLKESTKLEINDDIIVDAVIQRFEFTFEMSWKLMKIYLEYQGIQDIQSPRSTIKAAFKYGLIEDGDKWIGMMLDRNRTSHVYDEKTALEIYNNVKKDYVFLLEKLLNKIEEVI</sequence>
<dbReference type="SUPFAM" id="SSF81593">
    <property type="entry name" value="Nucleotidyltransferase substrate binding subunit/domain"/>
    <property type="match status" value="1"/>
</dbReference>
<dbReference type="NCBIfam" id="TIGR01987">
    <property type="entry name" value="HI0074"/>
    <property type="match status" value="1"/>
</dbReference>
<dbReference type="Gene3D" id="1.20.120.330">
    <property type="entry name" value="Nucleotidyltransferases domain 2"/>
    <property type="match status" value="1"/>
</dbReference>
<comment type="caution">
    <text evidence="1">The sequence shown here is derived from an EMBL/GenBank/DDBJ whole genome shotgun (WGS) entry which is preliminary data.</text>
</comment>
<accession>A0A7Y0EKD2</accession>
<organism evidence="1 2">
    <name type="scientific">Clostridium muellerianum</name>
    <dbReference type="NCBI Taxonomy" id="2716538"/>
    <lineage>
        <taxon>Bacteria</taxon>
        <taxon>Bacillati</taxon>
        <taxon>Bacillota</taxon>
        <taxon>Clostridia</taxon>
        <taxon>Eubacteriales</taxon>
        <taxon>Clostridiaceae</taxon>
        <taxon>Clostridium</taxon>
    </lineage>
</organism>
<dbReference type="Pfam" id="PF08780">
    <property type="entry name" value="NTase_sub_bind"/>
    <property type="match status" value="1"/>
</dbReference>
<dbReference type="GO" id="GO:0016740">
    <property type="term" value="F:transferase activity"/>
    <property type="evidence" value="ECO:0007669"/>
    <property type="project" value="UniProtKB-KW"/>
</dbReference>
<dbReference type="EMBL" id="JABBNI010000063">
    <property type="protein sequence ID" value="NMM65079.1"/>
    <property type="molecule type" value="Genomic_DNA"/>
</dbReference>
<keyword evidence="1" id="KW-0808">Transferase</keyword>
<protein>
    <submittedName>
        <fullName evidence="1">Nucleotidyltransferase</fullName>
    </submittedName>
</protein>
<reference evidence="1 2" key="2">
    <citation type="submission" date="2020-06" db="EMBL/GenBank/DDBJ databases">
        <title>Complete Genome Sequence of Clostridium muelleri sp. nov. P21T, an Acid-Alcohol Producing Acetogen Isolated from Old Hay.</title>
        <authorList>
            <person name="Duncan K.E."/>
            <person name="Tanner R.S."/>
        </authorList>
    </citation>
    <scope>NUCLEOTIDE SEQUENCE [LARGE SCALE GENOMIC DNA]</scope>
    <source>
        <strain evidence="1 2">P21</strain>
    </source>
</reference>
<name>A0A7Y0EKD2_9CLOT</name>
<reference evidence="1 2" key="1">
    <citation type="submission" date="2020-04" db="EMBL/GenBank/DDBJ databases">
        <authorList>
            <person name="Doyle D.A."/>
        </authorList>
    </citation>
    <scope>NUCLEOTIDE SEQUENCE [LARGE SCALE GENOMIC DNA]</scope>
    <source>
        <strain evidence="1 2">P21</strain>
    </source>
</reference>